<dbReference type="PANTHER" id="PTHR46197:SF3">
    <property type="entry name" value="AB HYDROLASE-1 DOMAIN-CONTAINING PROTEIN"/>
    <property type="match status" value="1"/>
</dbReference>
<organism evidence="3 6">
    <name type="scientific">Adineta ricciae</name>
    <name type="common">Rotifer</name>
    <dbReference type="NCBI Taxonomy" id="249248"/>
    <lineage>
        <taxon>Eukaryota</taxon>
        <taxon>Metazoa</taxon>
        <taxon>Spiralia</taxon>
        <taxon>Gnathifera</taxon>
        <taxon>Rotifera</taxon>
        <taxon>Eurotatoria</taxon>
        <taxon>Bdelloidea</taxon>
        <taxon>Adinetida</taxon>
        <taxon>Adinetidae</taxon>
        <taxon>Adineta</taxon>
    </lineage>
</organism>
<gene>
    <name evidence="3" type="ORF">EDS130_LOCUS25110</name>
    <name evidence="4" type="ORF">XAT740_LOCUS53391</name>
</gene>
<sequence>MILLAAAGGMLFGLGFIFLNYRSITEYEDYDFTALKSIPIENDFKSNSISEASAASTSNLNFKDVRIQTYTISLFTSAKNAKVTVREAGHGSYHILLLHGHKYSSQIWQKLGTLQYLSKWGYRAVAVDMPKRENRTTTMDDDQEAIRWMGSLIKNLRLSNLVIISPCLSGDFALPYIFQLPKNQKLVRAFVAIAPNGTERFANDDYRQLTIPTLIVHAEHDSVFQPAYELLIQIPNSEVLFMIGAGHNSYVDAPVFFHDGLRKFLHNVSRLA</sequence>
<dbReference type="Proteomes" id="UP000663828">
    <property type="component" value="Unassembled WGS sequence"/>
</dbReference>
<evidence type="ECO:0000256" key="2">
    <source>
        <dbReference type="ARBA" id="ARBA00022490"/>
    </source>
</evidence>
<protein>
    <submittedName>
        <fullName evidence="3">Uncharacterized protein</fullName>
    </submittedName>
</protein>
<dbReference type="InterPro" id="IPR029058">
    <property type="entry name" value="AB_hydrolase_fold"/>
</dbReference>
<dbReference type="Proteomes" id="UP000663852">
    <property type="component" value="Unassembled WGS sequence"/>
</dbReference>
<evidence type="ECO:0000313" key="5">
    <source>
        <dbReference type="Proteomes" id="UP000663828"/>
    </source>
</evidence>
<evidence type="ECO:0000313" key="3">
    <source>
        <dbReference type="EMBL" id="CAF1196449.1"/>
    </source>
</evidence>
<evidence type="ECO:0000313" key="6">
    <source>
        <dbReference type="Proteomes" id="UP000663852"/>
    </source>
</evidence>
<dbReference type="EMBL" id="CAJNOR010009136">
    <property type="protein sequence ID" value="CAF1641487.1"/>
    <property type="molecule type" value="Genomic_DNA"/>
</dbReference>
<evidence type="ECO:0000256" key="1">
    <source>
        <dbReference type="ARBA" id="ARBA00004496"/>
    </source>
</evidence>
<name>A0A814W431_ADIRI</name>
<keyword evidence="2" id="KW-0963">Cytoplasm</keyword>
<dbReference type="EMBL" id="CAJNOJ010000146">
    <property type="protein sequence ID" value="CAF1196449.1"/>
    <property type="molecule type" value="Genomic_DNA"/>
</dbReference>
<dbReference type="PANTHER" id="PTHR46197">
    <property type="entry name" value="PROTEIN ABHD14B-LIKE"/>
    <property type="match status" value="1"/>
</dbReference>
<dbReference type="OrthoDB" id="284184at2759"/>
<dbReference type="SUPFAM" id="SSF53474">
    <property type="entry name" value="alpha/beta-Hydrolases"/>
    <property type="match status" value="1"/>
</dbReference>
<accession>A0A814W431</accession>
<dbReference type="AlphaFoldDB" id="A0A814W431"/>
<comment type="subcellular location">
    <subcellularLocation>
        <location evidence="1">Cytoplasm</location>
    </subcellularLocation>
</comment>
<dbReference type="Gene3D" id="3.40.50.1820">
    <property type="entry name" value="alpha/beta hydrolase"/>
    <property type="match status" value="1"/>
</dbReference>
<comment type="caution">
    <text evidence="3">The sequence shown here is derived from an EMBL/GenBank/DDBJ whole genome shotgun (WGS) entry which is preliminary data.</text>
</comment>
<proteinExistence type="predicted"/>
<reference evidence="3" key="1">
    <citation type="submission" date="2021-02" db="EMBL/GenBank/DDBJ databases">
        <authorList>
            <person name="Nowell W R."/>
        </authorList>
    </citation>
    <scope>NUCLEOTIDE SEQUENCE</scope>
</reference>
<evidence type="ECO:0000313" key="4">
    <source>
        <dbReference type="EMBL" id="CAF1641487.1"/>
    </source>
</evidence>
<keyword evidence="5" id="KW-1185">Reference proteome</keyword>
<dbReference type="GO" id="GO:0005737">
    <property type="term" value="C:cytoplasm"/>
    <property type="evidence" value="ECO:0007669"/>
    <property type="project" value="UniProtKB-SubCell"/>
</dbReference>